<gene>
    <name evidence="1" type="ORF">K6K41_19965</name>
</gene>
<proteinExistence type="predicted"/>
<dbReference type="Proteomes" id="UP000825701">
    <property type="component" value="Chromosome"/>
</dbReference>
<dbReference type="AlphaFoldDB" id="A0A9E6UGU4"/>
<dbReference type="RefSeq" id="WP_261402137.1">
    <property type="nucleotide sequence ID" value="NZ_CP081869.1"/>
</dbReference>
<accession>A0A9E6UGU4</accession>
<dbReference type="EMBL" id="CP081869">
    <property type="protein sequence ID" value="QZN99102.1"/>
    <property type="molecule type" value="Genomic_DNA"/>
</dbReference>
<sequence>MGTSNTPNEATGKETLDEKVQKLEERLDKLLSGEIDLTVVELGDLQVSPRSKLRVACE</sequence>
<evidence type="ECO:0000313" key="2">
    <source>
        <dbReference type="Proteomes" id="UP000825701"/>
    </source>
</evidence>
<keyword evidence="2" id="KW-1185">Reference proteome</keyword>
<reference evidence="1" key="1">
    <citation type="submission" date="2021-08" db="EMBL/GenBank/DDBJ databases">
        <authorList>
            <person name="Zhang H."/>
            <person name="Xu M."/>
            <person name="Yu Z."/>
            <person name="Yang L."/>
            <person name="Cai Y."/>
        </authorList>
    </citation>
    <scope>NUCLEOTIDE SEQUENCE</scope>
    <source>
        <strain evidence="1">CHL1</strain>
    </source>
</reference>
<protein>
    <submittedName>
        <fullName evidence="1">Uncharacterized protein</fullName>
    </submittedName>
</protein>
<organism evidence="1 2">
    <name type="scientific">Chenggangzhangella methanolivorans</name>
    <dbReference type="NCBI Taxonomy" id="1437009"/>
    <lineage>
        <taxon>Bacteria</taxon>
        <taxon>Pseudomonadati</taxon>
        <taxon>Pseudomonadota</taxon>
        <taxon>Alphaproteobacteria</taxon>
        <taxon>Hyphomicrobiales</taxon>
        <taxon>Methylopilaceae</taxon>
        <taxon>Chenggangzhangella</taxon>
    </lineage>
</organism>
<name>A0A9E6UGU4_9HYPH</name>
<evidence type="ECO:0000313" key="1">
    <source>
        <dbReference type="EMBL" id="QZN99102.1"/>
    </source>
</evidence>
<dbReference type="KEGG" id="cmet:K6K41_19965"/>